<proteinExistence type="predicted"/>
<feature type="domain" description="N-acetyltransferase" evidence="3">
    <location>
        <begin position="4"/>
        <end position="170"/>
    </location>
</feature>
<reference evidence="4 5" key="1">
    <citation type="submission" date="2019-06" db="EMBL/GenBank/DDBJ databases">
        <title>Sequencing the genomes of 1000 actinobacteria strains.</title>
        <authorList>
            <person name="Klenk H.-P."/>
        </authorList>
    </citation>
    <scope>NUCLEOTIDE SEQUENCE [LARGE SCALE GENOMIC DNA]</scope>
    <source>
        <strain evidence="4 5">DSM 45679</strain>
    </source>
</reference>
<keyword evidence="1 4" id="KW-0808">Transferase</keyword>
<dbReference type="SUPFAM" id="SSF55729">
    <property type="entry name" value="Acyl-CoA N-acyltransferases (Nat)"/>
    <property type="match status" value="1"/>
</dbReference>
<name>A0A542DHE9_AMYCI</name>
<dbReference type="InterPro" id="IPR000182">
    <property type="entry name" value="GNAT_dom"/>
</dbReference>
<gene>
    <name evidence="4" type="ORF">FB471_2222</name>
</gene>
<dbReference type="PROSITE" id="PS51186">
    <property type="entry name" value="GNAT"/>
    <property type="match status" value="1"/>
</dbReference>
<evidence type="ECO:0000256" key="2">
    <source>
        <dbReference type="ARBA" id="ARBA00023315"/>
    </source>
</evidence>
<sequence>MNAPAIRAGSTDDAGTLLRMFDDAVAWQVRRGGGGQWGTEPWSADPAKVERVREMADRPGLWIAEFDGEPAGALLVTEWCPDHIPPPAEPELYVNLLLTAGGHGGKGVGGTLLDHAREVARARGLGLLRVDCWAGGDGSLVRYYTGQGFTPTERFDYRGWPGQLLEQRVR</sequence>
<keyword evidence="5" id="KW-1185">Reference proteome</keyword>
<accession>A0A542DHE9</accession>
<dbReference type="Gene3D" id="3.40.630.30">
    <property type="match status" value="1"/>
</dbReference>
<dbReference type="PANTHER" id="PTHR43877:SF2">
    <property type="entry name" value="AMINOALKYLPHOSPHONATE N-ACETYLTRANSFERASE-RELATED"/>
    <property type="match status" value="1"/>
</dbReference>
<protein>
    <submittedName>
        <fullName evidence="4">Acetyltransferase (GNAT) family protein</fullName>
    </submittedName>
</protein>
<keyword evidence="2" id="KW-0012">Acyltransferase</keyword>
<dbReference type="RefSeq" id="WP_141997538.1">
    <property type="nucleotide sequence ID" value="NZ_VFML01000001.1"/>
</dbReference>
<dbReference type="Pfam" id="PF00583">
    <property type="entry name" value="Acetyltransf_1"/>
    <property type="match status" value="1"/>
</dbReference>
<evidence type="ECO:0000259" key="3">
    <source>
        <dbReference type="PROSITE" id="PS51186"/>
    </source>
</evidence>
<dbReference type="PANTHER" id="PTHR43877">
    <property type="entry name" value="AMINOALKYLPHOSPHONATE N-ACETYLTRANSFERASE-RELATED-RELATED"/>
    <property type="match status" value="1"/>
</dbReference>
<evidence type="ECO:0000313" key="4">
    <source>
        <dbReference type="EMBL" id="TQJ02491.1"/>
    </source>
</evidence>
<dbReference type="AlphaFoldDB" id="A0A542DHE9"/>
<comment type="caution">
    <text evidence="4">The sequence shown here is derived from an EMBL/GenBank/DDBJ whole genome shotgun (WGS) entry which is preliminary data.</text>
</comment>
<evidence type="ECO:0000313" key="5">
    <source>
        <dbReference type="Proteomes" id="UP000320876"/>
    </source>
</evidence>
<dbReference type="InterPro" id="IPR050832">
    <property type="entry name" value="Bact_Acetyltransf"/>
</dbReference>
<dbReference type="GO" id="GO:0016747">
    <property type="term" value="F:acyltransferase activity, transferring groups other than amino-acyl groups"/>
    <property type="evidence" value="ECO:0007669"/>
    <property type="project" value="InterPro"/>
</dbReference>
<dbReference type="OrthoDB" id="7011037at2"/>
<dbReference type="Proteomes" id="UP000320876">
    <property type="component" value="Unassembled WGS sequence"/>
</dbReference>
<organism evidence="4 5">
    <name type="scientific">Amycolatopsis cihanbeyliensis</name>
    <dbReference type="NCBI Taxonomy" id="1128664"/>
    <lineage>
        <taxon>Bacteria</taxon>
        <taxon>Bacillati</taxon>
        <taxon>Actinomycetota</taxon>
        <taxon>Actinomycetes</taxon>
        <taxon>Pseudonocardiales</taxon>
        <taxon>Pseudonocardiaceae</taxon>
        <taxon>Amycolatopsis</taxon>
    </lineage>
</organism>
<dbReference type="InterPro" id="IPR016181">
    <property type="entry name" value="Acyl_CoA_acyltransferase"/>
</dbReference>
<dbReference type="EMBL" id="VFML01000001">
    <property type="protein sequence ID" value="TQJ02491.1"/>
    <property type="molecule type" value="Genomic_DNA"/>
</dbReference>
<evidence type="ECO:0000256" key="1">
    <source>
        <dbReference type="ARBA" id="ARBA00022679"/>
    </source>
</evidence>